<sequence length="40" mass="4721">MLAMGKGNEQSIFLLYYYLVSNLCYIPAIFIKLFYNIHNT</sequence>
<dbReference type="AlphaFoldDB" id="D1P682"/>
<name>D1P682_9GAMM</name>
<keyword evidence="1" id="KW-0812">Transmembrane</keyword>
<evidence type="ECO:0000313" key="2">
    <source>
        <dbReference type="EMBL" id="EFB71205.1"/>
    </source>
</evidence>
<accession>D1P682</accession>
<dbReference type="HOGENOM" id="CLU_3294974_0_0_6"/>
<reference evidence="2" key="1">
    <citation type="submission" date="2009-12" db="EMBL/GenBank/DDBJ databases">
        <authorList>
            <person name="Weinstock G."/>
            <person name="Sodergren E."/>
            <person name="Clifton S."/>
            <person name="Fulton L."/>
            <person name="Fulton B."/>
            <person name="Courtney L."/>
            <person name="Fronick C."/>
            <person name="Harrison M."/>
            <person name="Strong C."/>
            <person name="Farmer C."/>
            <person name="Delahaunty K."/>
            <person name="Markovic C."/>
            <person name="Hall O."/>
            <person name="Minx P."/>
            <person name="Tomlinson C."/>
            <person name="Mitreva M."/>
            <person name="Nelson J."/>
            <person name="Hou S."/>
            <person name="Wollam A."/>
            <person name="Pepin K.H."/>
            <person name="Johnson M."/>
            <person name="Bhonagiri V."/>
            <person name="Nash W.E."/>
            <person name="Warren W."/>
            <person name="Chinwalla A."/>
            <person name="Mardis E.R."/>
            <person name="Wilson R.K."/>
        </authorList>
    </citation>
    <scope>NUCLEOTIDE SEQUENCE [LARGE SCALE GENOMIC DNA]</scope>
    <source>
        <strain evidence="2">DSM 4541</strain>
    </source>
</reference>
<dbReference type="Proteomes" id="UP000005512">
    <property type="component" value="Unassembled WGS sequence"/>
</dbReference>
<organism evidence="2 3">
    <name type="scientific">Providencia rustigianii DSM 4541</name>
    <dbReference type="NCBI Taxonomy" id="500637"/>
    <lineage>
        <taxon>Bacteria</taxon>
        <taxon>Pseudomonadati</taxon>
        <taxon>Pseudomonadota</taxon>
        <taxon>Gammaproteobacteria</taxon>
        <taxon>Enterobacterales</taxon>
        <taxon>Morganellaceae</taxon>
        <taxon>Providencia</taxon>
    </lineage>
</organism>
<keyword evidence="1" id="KW-1133">Transmembrane helix</keyword>
<comment type="caution">
    <text evidence="2">The sequence shown here is derived from an EMBL/GenBank/DDBJ whole genome shotgun (WGS) entry which is preliminary data.</text>
</comment>
<dbReference type="EMBL" id="ABXV02000042">
    <property type="protein sequence ID" value="EFB71205.1"/>
    <property type="molecule type" value="Genomic_DNA"/>
</dbReference>
<feature type="transmembrane region" description="Helical" evidence="1">
    <location>
        <begin position="12"/>
        <end position="35"/>
    </location>
</feature>
<dbReference type="STRING" id="500637.PROVRUST_07748"/>
<proteinExistence type="predicted"/>
<protein>
    <submittedName>
        <fullName evidence="2">Uncharacterized protein</fullName>
    </submittedName>
</protein>
<evidence type="ECO:0000256" key="1">
    <source>
        <dbReference type="SAM" id="Phobius"/>
    </source>
</evidence>
<evidence type="ECO:0000313" key="3">
    <source>
        <dbReference type="Proteomes" id="UP000005512"/>
    </source>
</evidence>
<keyword evidence="1" id="KW-0472">Membrane</keyword>
<keyword evidence="3" id="KW-1185">Reference proteome</keyword>
<gene>
    <name evidence="2" type="ORF">PROVRUST_07748</name>
</gene>